<dbReference type="PANTHER" id="PTHR34477:SF1">
    <property type="entry name" value="UPF0213 PROTEIN YHBQ"/>
    <property type="match status" value="1"/>
</dbReference>
<evidence type="ECO:0000313" key="3">
    <source>
        <dbReference type="EMBL" id="OGZ41032.1"/>
    </source>
</evidence>
<reference evidence="3 4" key="1">
    <citation type="journal article" date="2016" name="Nat. Commun.">
        <title>Thousands of microbial genomes shed light on interconnected biogeochemical processes in an aquifer system.</title>
        <authorList>
            <person name="Anantharaman K."/>
            <person name="Brown C.T."/>
            <person name="Hug L.A."/>
            <person name="Sharon I."/>
            <person name="Castelle C.J."/>
            <person name="Probst A.J."/>
            <person name="Thomas B.C."/>
            <person name="Singh A."/>
            <person name="Wilkins M.J."/>
            <person name="Karaoz U."/>
            <person name="Brodie E.L."/>
            <person name="Williams K.H."/>
            <person name="Hubbard S.S."/>
            <person name="Banfield J.F."/>
        </authorList>
    </citation>
    <scope>NUCLEOTIDE SEQUENCE [LARGE SCALE GENOMIC DNA]</scope>
</reference>
<organism evidence="3 4">
    <name type="scientific">Candidatus Portnoybacteria bacterium RIFCSPLOWO2_02_FULL_39_11</name>
    <dbReference type="NCBI Taxonomy" id="1802001"/>
    <lineage>
        <taxon>Bacteria</taxon>
        <taxon>Candidatus Portnoyibacteriota</taxon>
    </lineage>
</organism>
<dbReference type="Gene3D" id="3.40.1440.10">
    <property type="entry name" value="GIY-YIG endonuclease"/>
    <property type="match status" value="1"/>
</dbReference>
<dbReference type="SUPFAM" id="SSF82771">
    <property type="entry name" value="GIY-YIG endonuclease"/>
    <property type="match status" value="1"/>
</dbReference>
<protein>
    <recommendedName>
        <fullName evidence="2">GIY-YIG domain-containing protein</fullName>
    </recommendedName>
</protein>
<dbReference type="InterPro" id="IPR035901">
    <property type="entry name" value="GIY-YIG_endonuc_sf"/>
</dbReference>
<proteinExistence type="inferred from homology"/>
<sequence>MEIFAYLIKSLKDKSFYTGISENPEKRVKEHNQGKLKNTALKRPWKLTYKKAHSSYAEARKHEKWLKKKNRQYKDNLKIET</sequence>
<name>A0A1G2FTI5_9BACT</name>
<feature type="domain" description="GIY-YIG" evidence="2">
    <location>
        <begin position="1"/>
        <end position="77"/>
    </location>
</feature>
<dbReference type="InterPro" id="IPR050190">
    <property type="entry name" value="UPF0213_domain"/>
</dbReference>
<dbReference type="AlphaFoldDB" id="A0A1G2FTI5"/>
<evidence type="ECO:0000259" key="2">
    <source>
        <dbReference type="PROSITE" id="PS50164"/>
    </source>
</evidence>
<comment type="caution">
    <text evidence="3">The sequence shown here is derived from an EMBL/GenBank/DDBJ whole genome shotgun (WGS) entry which is preliminary data.</text>
</comment>
<dbReference type="Pfam" id="PF01541">
    <property type="entry name" value="GIY-YIG"/>
    <property type="match status" value="1"/>
</dbReference>
<dbReference type="PANTHER" id="PTHR34477">
    <property type="entry name" value="UPF0213 PROTEIN YHBQ"/>
    <property type="match status" value="1"/>
</dbReference>
<accession>A0A1G2FTI5</accession>
<evidence type="ECO:0000256" key="1">
    <source>
        <dbReference type="ARBA" id="ARBA00007435"/>
    </source>
</evidence>
<dbReference type="InterPro" id="IPR000305">
    <property type="entry name" value="GIY-YIG_endonuc"/>
</dbReference>
<dbReference type="Proteomes" id="UP000177126">
    <property type="component" value="Unassembled WGS sequence"/>
</dbReference>
<dbReference type="EMBL" id="MHNF01000020">
    <property type="protein sequence ID" value="OGZ41032.1"/>
    <property type="molecule type" value="Genomic_DNA"/>
</dbReference>
<dbReference type="PROSITE" id="PS50164">
    <property type="entry name" value="GIY_YIG"/>
    <property type="match status" value="1"/>
</dbReference>
<comment type="similarity">
    <text evidence="1">Belongs to the UPF0213 family.</text>
</comment>
<evidence type="ECO:0000313" key="4">
    <source>
        <dbReference type="Proteomes" id="UP000177126"/>
    </source>
</evidence>
<gene>
    <name evidence="3" type="ORF">A3B04_02830</name>
</gene>